<name>A0A7J5AMS8_9FLAO</name>
<evidence type="ECO:0000313" key="2">
    <source>
        <dbReference type="Proteomes" id="UP000467305"/>
    </source>
</evidence>
<keyword evidence="2" id="KW-1185">Reference proteome</keyword>
<accession>A0A7J5AMS8</accession>
<dbReference type="GO" id="GO:0016740">
    <property type="term" value="F:transferase activity"/>
    <property type="evidence" value="ECO:0007669"/>
    <property type="project" value="UniProtKB-KW"/>
</dbReference>
<proteinExistence type="predicted"/>
<gene>
    <name evidence="1" type="ORF">F7018_07335</name>
</gene>
<keyword evidence="1" id="KW-0808">Transferase</keyword>
<dbReference type="PANTHER" id="PTHR36529">
    <property type="entry name" value="SLL1095 PROTEIN"/>
    <property type="match status" value="1"/>
</dbReference>
<dbReference type="InterPro" id="IPR029044">
    <property type="entry name" value="Nucleotide-diphossugar_trans"/>
</dbReference>
<dbReference type="Gene3D" id="3.90.550.10">
    <property type="entry name" value="Spore Coat Polysaccharide Biosynthesis Protein SpsA, Chain A"/>
    <property type="match status" value="1"/>
</dbReference>
<organism evidence="1 2">
    <name type="scientific">Tenacibaculum aiptasiae</name>
    <dbReference type="NCBI Taxonomy" id="426481"/>
    <lineage>
        <taxon>Bacteria</taxon>
        <taxon>Pseudomonadati</taxon>
        <taxon>Bacteroidota</taxon>
        <taxon>Flavobacteriia</taxon>
        <taxon>Flavobacteriales</taxon>
        <taxon>Flavobacteriaceae</taxon>
        <taxon>Tenacibaculum</taxon>
    </lineage>
</organism>
<sequence>MSKNLLLIFTRNPELGKVKTRLAKTIGDESALNIYIFLLNHTKEVTQDLNCDKAVYYSVKVRNNDIWDTSNYQKHQQNGDDLGIRMKNAFQEAFNKNYEKVLIIGSDLYNLKPNHINEAFEKLNSNDVVIGPAEDGGYYLLGMKELHSEVFKNKAWGTSTVRQDTLNDLQNVSVHLLETLNDVDVFDDIKGNPAFEQFL</sequence>
<dbReference type="RefSeq" id="WP_150899390.1">
    <property type="nucleotide sequence ID" value="NZ_WAAU01000011.1"/>
</dbReference>
<evidence type="ECO:0000313" key="1">
    <source>
        <dbReference type="EMBL" id="KAB1158909.1"/>
    </source>
</evidence>
<dbReference type="Pfam" id="PF09837">
    <property type="entry name" value="DUF2064"/>
    <property type="match status" value="1"/>
</dbReference>
<comment type="caution">
    <text evidence="1">The sequence shown here is derived from an EMBL/GenBank/DDBJ whole genome shotgun (WGS) entry which is preliminary data.</text>
</comment>
<reference evidence="1 2" key="1">
    <citation type="submission" date="2019-09" db="EMBL/GenBank/DDBJ databases">
        <authorList>
            <person name="Cao W.R."/>
        </authorList>
    </citation>
    <scope>NUCLEOTIDE SEQUENCE [LARGE SCALE GENOMIC DNA]</scope>
    <source>
        <strain evidence="2">a4</strain>
    </source>
</reference>
<dbReference type="PANTHER" id="PTHR36529:SF1">
    <property type="entry name" value="GLYCOSYLTRANSFERASE"/>
    <property type="match status" value="1"/>
</dbReference>
<dbReference type="InterPro" id="IPR018641">
    <property type="entry name" value="Trfase_1_rSAM/seldom-assoc"/>
</dbReference>
<dbReference type="AlphaFoldDB" id="A0A7J5AMS8"/>
<dbReference type="Proteomes" id="UP000467305">
    <property type="component" value="Unassembled WGS sequence"/>
</dbReference>
<dbReference type="NCBIfam" id="TIGR04282">
    <property type="entry name" value="glyco_like_cofC"/>
    <property type="match status" value="1"/>
</dbReference>
<dbReference type="SUPFAM" id="SSF53448">
    <property type="entry name" value="Nucleotide-diphospho-sugar transferases"/>
    <property type="match status" value="1"/>
</dbReference>
<dbReference type="OrthoDB" id="9798250at2"/>
<protein>
    <submittedName>
        <fullName evidence="1">Glycosyltransferase</fullName>
    </submittedName>
</protein>
<dbReference type="EMBL" id="WAAU01000011">
    <property type="protein sequence ID" value="KAB1158909.1"/>
    <property type="molecule type" value="Genomic_DNA"/>
</dbReference>